<accession>A0A6A6UF40</accession>
<organism evidence="2 3">
    <name type="scientific">Microthyrium microscopicum</name>
    <dbReference type="NCBI Taxonomy" id="703497"/>
    <lineage>
        <taxon>Eukaryota</taxon>
        <taxon>Fungi</taxon>
        <taxon>Dikarya</taxon>
        <taxon>Ascomycota</taxon>
        <taxon>Pezizomycotina</taxon>
        <taxon>Dothideomycetes</taxon>
        <taxon>Dothideomycetes incertae sedis</taxon>
        <taxon>Microthyriales</taxon>
        <taxon>Microthyriaceae</taxon>
        <taxon>Microthyrium</taxon>
    </lineage>
</organism>
<feature type="region of interest" description="Disordered" evidence="1">
    <location>
        <begin position="137"/>
        <end position="174"/>
    </location>
</feature>
<evidence type="ECO:0000313" key="3">
    <source>
        <dbReference type="Proteomes" id="UP000799302"/>
    </source>
</evidence>
<dbReference type="Proteomes" id="UP000799302">
    <property type="component" value="Unassembled WGS sequence"/>
</dbReference>
<name>A0A6A6UF40_9PEZI</name>
<evidence type="ECO:0000256" key="1">
    <source>
        <dbReference type="SAM" id="MobiDB-lite"/>
    </source>
</evidence>
<keyword evidence="3" id="KW-1185">Reference proteome</keyword>
<reference evidence="2" key="1">
    <citation type="journal article" date="2020" name="Stud. Mycol.">
        <title>101 Dothideomycetes genomes: a test case for predicting lifestyles and emergence of pathogens.</title>
        <authorList>
            <person name="Haridas S."/>
            <person name="Albert R."/>
            <person name="Binder M."/>
            <person name="Bloem J."/>
            <person name="Labutti K."/>
            <person name="Salamov A."/>
            <person name="Andreopoulos B."/>
            <person name="Baker S."/>
            <person name="Barry K."/>
            <person name="Bills G."/>
            <person name="Bluhm B."/>
            <person name="Cannon C."/>
            <person name="Castanera R."/>
            <person name="Culley D."/>
            <person name="Daum C."/>
            <person name="Ezra D."/>
            <person name="Gonzalez J."/>
            <person name="Henrissat B."/>
            <person name="Kuo A."/>
            <person name="Liang C."/>
            <person name="Lipzen A."/>
            <person name="Lutzoni F."/>
            <person name="Magnuson J."/>
            <person name="Mondo S."/>
            <person name="Nolan M."/>
            <person name="Ohm R."/>
            <person name="Pangilinan J."/>
            <person name="Park H.-J."/>
            <person name="Ramirez L."/>
            <person name="Alfaro M."/>
            <person name="Sun H."/>
            <person name="Tritt A."/>
            <person name="Yoshinaga Y."/>
            <person name="Zwiers L.-H."/>
            <person name="Turgeon B."/>
            <person name="Goodwin S."/>
            <person name="Spatafora J."/>
            <person name="Crous P."/>
            <person name="Grigoriev I."/>
        </authorList>
    </citation>
    <scope>NUCLEOTIDE SEQUENCE</scope>
    <source>
        <strain evidence="2">CBS 115976</strain>
    </source>
</reference>
<feature type="compositionally biased region" description="Basic and acidic residues" evidence="1">
    <location>
        <begin position="65"/>
        <end position="77"/>
    </location>
</feature>
<sequence>MIVEIEVILEPSCTDEKELKESDASLEELEELEDKAESLLAETLEDGSTDKDDKEAEEDALDDGFSIKEEEPDDVSKEAVDVMDAVLLLSAEDSDELKIVDVTKAELEGIVEDTVSKACELVMDEEPISELEAVKELESGIDSTTDDEEPAPEELDISEDAADSVDSVDDIPDE</sequence>
<gene>
    <name evidence="2" type="ORF">BT63DRAFT_477473</name>
</gene>
<dbReference type="EMBL" id="MU004233">
    <property type="protein sequence ID" value="KAF2670899.1"/>
    <property type="molecule type" value="Genomic_DNA"/>
</dbReference>
<evidence type="ECO:0000313" key="2">
    <source>
        <dbReference type="EMBL" id="KAF2670899.1"/>
    </source>
</evidence>
<protein>
    <submittedName>
        <fullName evidence="2">Uncharacterized protein</fullName>
    </submittedName>
</protein>
<feature type="region of interest" description="Disordered" evidence="1">
    <location>
        <begin position="37"/>
        <end position="77"/>
    </location>
</feature>
<feature type="compositionally biased region" description="Acidic residues" evidence="1">
    <location>
        <begin position="144"/>
        <end position="174"/>
    </location>
</feature>
<dbReference type="AlphaFoldDB" id="A0A6A6UF40"/>
<proteinExistence type="predicted"/>